<dbReference type="AlphaFoldDB" id="A0A9N9GQ19"/>
<dbReference type="GO" id="GO:0045333">
    <property type="term" value="P:cellular respiration"/>
    <property type="evidence" value="ECO:0007669"/>
    <property type="project" value="InterPro"/>
</dbReference>
<evidence type="ECO:0000256" key="1">
    <source>
        <dbReference type="ARBA" id="ARBA00006885"/>
    </source>
</evidence>
<dbReference type="Pfam" id="PF03364">
    <property type="entry name" value="Polyketide_cyc"/>
    <property type="match status" value="1"/>
</dbReference>
<feature type="domain" description="Coenzyme Q-binding protein COQ10 START" evidence="4">
    <location>
        <begin position="90"/>
        <end position="223"/>
    </location>
</feature>
<comment type="subunit">
    <text evidence="2">Interacts with coenzyme Q.</text>
</comment>
<comment type="similarity">
    <text evidence="1">Belongs to the COQ10 family.</text>
</comment>
<accession>A0A9N9GQ19</accession>
<sequence length="240" mass="27471">MFHNTYLKLANALSSPLRRPPSLNFKRFFSPISTSRPFFFSQQPFPTSTPKKQRRNFFGFSDILSSKKSYNGHKVVGFVSSNGINPFFVRYTQKQLYDVVSNIDEYHLFIPYCTNSEVLKSHSVDKRTKILTAALGVGFKGFSETYLSEVTCERPRFVQAVASSDALFSHLISVWQFAPHNELPSTHCYLDFHLEFEFTSPLHAQVANVFFDQVSALMIDAFEERCNQVYGPPAPSIEDY</sequence>
<dbReference type="Gene3D" id="3.30.530.20">
    <property type="match status" value="1"/>
</dbReference>
<comment type="caution">
    <text evidence="5">The sequence shown here is derived from an EMBL/GenBank/DDBJ whole genome shotgun (WGS) entry which is preliminary data.</text>
</comment>
<keyword evidence="6" id="KW-1185">Reference proteome</keyword>
<dbReference type="SUPFAM" id="SSF55961">
    <property type="entry name" value="Bet v1-like"/>
    <property type="match status" value="1"/>
</dbReference>
<dbReference type="EMBL" id="CAJVPP010003263">
    <property type="protein sequence ID" value="CAG8625123.1"/>
    <property type="molecule type" value="Genomic_DNA"/>
</dbReference>
<protein>
    <submittedName>
        <fullName evidence="5">13548_t:CDS:1</fullName>
    </submittedName>
</protein>
<evidence type="ECO:0000313" key="6">
    <source>
        <dbReference type="Proteomes" id="UP000789375"/>
    </source>
</evidence>
<evidence type="ECO:0000313" key="5">
    <source>
        <dbReference type="EMBL" id="CAG8625123.1"/>
    </source>
</evidence>
<dbReference type="PANTHER" id="PTHR12901:SF10">
    <property type="entry name" value="COENZYME Q-BINDING PROTEIN COQ10, MITOCHONDRIAL"/>
    <property type="match status" value="1"/>
</dbReference>
<evidence type="ECO:0000259" key="4">
    <source>
        <dbReference type="Pfam" id="PF03364"/>
    </source>
</evidence>
<organism evidence="5 6">
    <name type="scientific">Funneliformis mosseae</name>
    <name type="common">Endomycorrhizal fungus</name>
    <name type="synonym">Glomus mosseae</name>
    <dbReference type="NCBI Taxonomy" id="27381"/>
    <lineage>
        <taxon>Eukaryota</taxon>
        <taxon>Fungi</taxon>
        <taxon>Fungi incertae sedis</taxon>
        <taxon>Mucoromycota</taxon>
        <taxon>Glomeromycotina</taxon>
        <taxon>Glomeromycetes</taxon>
        <taxon>Glomerales</taxon>
        <taxon>Glomeraceae</taxon>
        <taxon>Funneliformis</taxon>
    </lineage>
</organism>
<dbReference type="Proteomes" id="UP000789375">
    <property type="component" value="Unassembled WGS sequence"/>
</dbReference>
<evidence type="ECO:0000256" key="2">
    <source>
        <dbReference type="ARBA" id="ARBA00011814"/>
    </source>
</evidence>
<evidence type="ECO:0000256" key="3">
    <source>
        <dbReference type="ARBA" id="ARBA00024947"/>
    </source>
</evidence>
<dbReference type="InterPro" id="IPR023393">
    <property type="entry name" value="START-like_dom_sf"/>
</dbReference>
<proteinExistence type="inferred from homology"/>
<reference evidence="5" key="1">
    <citation type="submission" date="2021-06" db="EMBL/GenBank/DDBJ databases">
        <authorList>
            <person name="Kallberg Y."/>
            <person name="Tangrot J."/>
            <person name="Rosling A."/>
        </authorList>
    </citation>
    <scope>NUCLEOTIDE SEQUENCE</scope>
    <source>
        <strain evidence="5">87-6 pot B 2015</strain>
    </source>
</reference>
<comment type="function">
    <text evidence="3">Required for the function of coenzyme Q in the respiratory chain. May serve as a chaperone or may be involved in the transport of Q6 from its site of synthesis to the catalytic sites of the respiratory complexes.</text>
</comment>
<dbReference type="PANTHER" id="PTHR12901">
    <property type="entry name" value="SPERM PROTEIN HOMOLOG"/>
    <property type="match status" value="1"/>
</dbReference>
<dbReference type="InterPro" id="IPR005031">
    <property type="entry name" value="COQ10_START"/>
</dbReference>
<dbReference type="InterPro" id="IPR044996">
    <property type="entry name" value="COQ10-like"/>
</dbReference>
<dbReference type="GO" id="GO:0005739">
    <property type="term" value="C:mitochondrion"/>
    <property type="evidence" value="ECO:0007669"/>
    <property type="project" value="TreeGrafter"/>
</dbReference>
<gene>
    <name evidence="5" type="ORF">FMOSSE_LOCUS10194</name>
</gene>
<name>A0A9N9GQ19_FUNMO</name>
<dbReference type="CDD" id="cd07813">
    <property type="entry name" value="COQ10p_like"/>
    <property type="match status" value="1"/>
</dbReference>
<dbReference type="GO" id="GO:0048039">
    <property type="term" value="F:ubiquinone binding"/>
    <property type="evidence" value="ECO:0007669"/>
    <property type="project" value="InterPro"/>
</dbReference>